<dbReference type="AlphaFoldDB" id="A0A382LF66"/>
<organism evidence="1">
    <name type="scientific">marine metagenome</name>
    <dbReference type="NCBI Taxonomy" id="408172"/>
    <lineage>
        <taxon>unclassified sequences</taxon>
        <taxon>metagenomes</taxon>
        <taxon>ecological metagenomes</taxon>
    </lineage>
</organism>
<feature type="non-terminal residue" evidence="1">
    <location>
        <position position="29"/>
    </location>
</feature>
<name>A0A382LF66_9ZZZZ</name>
<proteinExistence type="predicted"/>
<reference evidence="1" key="1">
    <citation type="submission" date="2018-05" db="EMBL/GenBank/DDBJ databases">
        <authorList>
            <person name="Lanie J.A."/>
            <person name="Ng W.-L."/>
            <person name="Kazmierczak K.M."/>
            <person name="Andrzejewski T.M."/>
            <person name="Davidsen T.M."/>
            <person name="Wayne K.J."/>
            <person name="Tettelin H."/>
            <person name="Glass J.I."/>
            <person name="Rusch D."/>
            <person name="Podicherti R."/>
            <person name="Tsui H.-C.T."/>
            <person name="Winkler M.E."/>
        </authorList>
    </citation>
    <scope>NUCLEOTIDE SEQUENCE</scope>
</reference>
<accession>A0A382LF66</accession>
<evidence type="ECO:0000313" key="1">
    <source>
        <dbReference type="EMBL" id="SVC35504.1"/>
    </source>
</evidence>
<dbReference type="EMBL" id="UINC01086756">
    <property type="protein sequence ID" value="SVC35504.1"/>
    <property type="molecule type" value="Genomic_DNA"/>
</dbReference>
<gene>
    <name evidence="1" type="ORF">METZ01_LOCUS288358</name>
</gene>
<feature type="non-terminal residue" evidence="1">
    <location>
        <position position="1"/>
    </location>
</feature>
<sequence length="29" mass="3432">VIVDRDGHFLTHYMLAERLMQVEAAQIFK</sequence>
<protein>
    <submittedName>
        <fullName evidence="1">Uncharacterized protein</fullName>
    </submittedName>
</protein>